<dbReference type="InterPro" id="IPR009465">
    <property type="entry name" value="Spondin_N"/>
</dbReference>
<evidence type="ECO:0000313" key="5">
    <source>
        <dbReference type="EMBL" id="TSJ73264.1"/>
    </source>
</evidence>
<evidence type="ECO:0000256" key="2">
    <source>
        <dbReference type="SAM" id="SignalP"/>
    </source>
</evidence>
<dbReference type="NCBIfam" id="TIGR04183">
    <property type="entry name" value="Por_Secre_tail"/>
    <property type="match status" value="1"/>
</dbReference>
<dbReference type="Pfam" id="PF06468">
    <property type="entry name" value="Spond_N"/>
    <property type="match status" value="1"/>
</dbReference>
<evidence type="ECO:0000313" key="4">
    <source>
        <dbReference type="EMBL" id="KAA5821980.1"/>
    </source>
</evidence>
<evidence type="ECO:0000256" key="1">
    <source>
        <dbReference type="ARBA" id="ARBA00022729"/>
    </source>
</evidence>
<reference evidence="5 6" key="2">
    <citation type="submission" date="2019-07" db="EMBL/GenBank/DDBJ databases">
        <title>Algibacter marinivivus sp. nov., isolated from the surface of a marine red alga.</title>
        <authorList>
            <person name="Zhong X."/>
            <person name="Xu W."/>
            <person name="Zhang Y."/>
            <person name="Zhang Q."/>
            <person name="Du Z."/>
        </authorList>
    </citation>
    <scope>NUCLEOTIDE SEQUENCE [LARGE SCALE GENOMIC DNA]</scope>
    <source>
        <strain evidence="5 6">RU-4-M-4</strain>
    </source>
</reference>
<dbReference type="Proteomes" id="UP000322315">
    <property type="component" value="Unassembled WGS sequence"/>
</dbReference>
<evidence type="ECO:0000259" key="3">
    <source>
        <dbReference type="PROSITE" id="PS51020"/>
    </source>
</evidence>
<feature type="chain" id="PRO_5024346143" evidence="2">
    <location>
        <begin position="28"/>
        <end position="320"/>
    </location>
</feature>
<comment type="caution">
    <text evidence="4">The sequence shown here is derived from an EMBL/GenBank/DDBJ whole genome shotgun (WGS) entry which is preliminary data.</text>
</comment>
<dbReference type="NCBIfam" id="NF038123">
    <property type="entry name" value="NF038123_dom"/>
    <property type="match status" value="1"/>
</dbReference>
<gene>
    <name evidence="4" type="ORF">F2B50_15860</name>
    <name evidence="5" type="ORF">FPF71_15860</name>
</gene>
<proteinExistence type="predicted"/>
<reference evidence="4 7" key="1">
    <citation type="journal article" date="2015" name="Int. J. Syst. Evol. Microbiol.">
        <title>Algibacter amylolyticus sp. nov., isolated from intertidal sediment.</title>
        <authorList>
            <person name="Zhang D.C."/>
            <person name="Wu J."/>
            <person name="Neuner K."/>
            <person name="Yao J."/>
            <person name="Margesin R."/>
        </authorList>
    </citation>
    <scope>NUCLEOTIDE SEQUENCE [LARGE SCALE GENOMIC DNA]</scope>
    <source>
        <strain evidence="4 7">RU-4-M-4</strain>
    </source>
</reference>
<dbReference type="InterPro" id="IPR026444">
    <property type="entry name" value="Secre_tail"/>
</dbReference>
<evidence type="ECO:0000313" key="7">
    <source>
        <dbReference type="Proteomes" id="UP000322315"/>
    </source>
</evidence>
<dbReference type="Proteomes" id="UP000315145">
    <property type="component" value="Unassembled WGS sequence"/>
</dbReference>
<protein>
    <submittedName>
        <fullName evidence="4">T9SS type A sorting domain-containing protein</fullName>
    </submittedName>
</protein>
<name>A0A5M7AZH9_9FLAO</name>
<dbReference type="EMBL" id="VMBF01000010">
    <property type="protein sequence ID" value="TSJ73264.1"/>
    <property type="molecule type" value="Genomic_DNA"/>
</dbReference>
<feature type="signal peptide" evidence="2">
    <location>
        <begin position="1"/>
        <end position="27"/>
    </location>
</feature>
<dbReference type="InterPro" id="IPR038678">
    <property type="entry name" value="Spondin_N_sf"/>
</dbReference>
<accession>A0A5M7AZH9</accession>
<keyword evidence="6" id="KW-1185">Reference proteome</keyword>
<dbReference type="PROSITE" id="PS51020">
    <property type="entry name" value="SPONDIN"/>
    <property type="match status" value="1"/>
</dbReference>
<dbReference type="EMBL" id="VWRS01000010">
    <property type="protein sequence ID" value="KAA5821980.1"/>
    <property type="molecule type" value="Genomic_DNA"/>
</dbReference>
<sequence length="320" mass="35161">MLRLLKSNFMRNTILLLIPFLISLNDAFGQSVANYNISITTIWNTTEHTTLPNNAHWSPLVGATHKNPNDIIEFGVPAPSTNGIKDVAEIGVNTNFENEINTLISAGNANQYLEQAFAPFAGNNSTASLNNIEISEDFPLITLASMVAPSPDWFIAINSLNLRSGKNSINNGWKDTFTLDVFAYDAGTDSGTEYTSNNIITNPREPIFMLSGYPINGNRMASITFQYNTSTLSSSQKALPENIKIYPNPSNGKITISNIQNLAINTVKIYSVLGSKIQEVIVENSPSKLDFDLSNLKKGIYLVRVTIINGNHTTRKLIIN</sequence>
<evidence type="ECO:0000313" key="6">
    <source>
        <dbReference type="Proteomes" id="UP000315145"/>
    </source>
</evidence>
<dbReference type="Pfam" id="PF18962">
    <property type="entry name" value="Por_Secre_tail"/>
    <property type="match status" value="1"/>
</dbReference>
<organism evidence="4 7">
    <name type="scientific">Algibacter amylolyticus</name>
    <dbReference type="NCBI Taxonomy" id="1608400"/>
    <lineage>
        <taxon>Bacteria</taxon>
        <taxon>Pseudomonadati</taxon>
        <taxon>Bacteroidota</taxon>
        <taxon>Flavobacteriia</taxon>
        <taxon>Flavobacteriales</taxon>
        <taxon>Flavobacteriaceae</taxon>
        <taxon>Algibacter</taxon>
    </lineage>
</organism>
<keyword evidence="1 2" id="KW-0732">Signal</keyword>
<dbReference type="OrthoDB" id="8478811at2"/>
<dbReference type="Gene3D" id="2.60.40.2130">
    <property type="entry name" value="F-spondin domain"/>
    <property type="match status" value="1"/>
</dbReference>
<feature type="domain" description="Spondin" evidence="3">
    <location>
        <begin position="23"/>
        <end position="218"/>
    </location>
</feature>
<reference evidence="4" key="3">
    <citation type="submission" date="2019-09" db="EMBL/GenBank/DDBJ databases">
        <authorList>
            <person name="Zhang D.-C."/>
        </authorList>
    </citation>
    <scope>NUCLEOTIDE SEQUENCE</scope>
    <source>
        <strain evidence="4">RU-4-M-4</strain>
    </source>
</reference>
<dbReference type="AlphaFoldDB" id="A0A5M7AZH9"/>